<dbReference type="Proteomes" id="UP001154282">
    <property type="component" value="Unassembled WGS sequence"/>
</dbReference>
<comment type="caution">
    <text evidence="3">The sequence shown here is derived from an EMBL/GenBank/DDBJ whole genome shotgun (WGS) entry which is preliminary data.</text>
</comment>
<keyword evidence="2" id="KW-0963">Cytoplasm</keyword>
<dbReference type="GO" id="GO:0000932">
    <property type="term" value="C:P-body"/>
    <property type="evidence" value="ECO:0007669"/>
    <property type="project" value="TreeGrafter"/>
</dbReference>
<evidence type="ECO:0000313" key="3">
    <source>
        <dbReference type="EMBL" id="CAI0469677.1"/>
    </source>
</evidence>
<dbReference type="InterPro" id="IPR010334">
    <property type="entry name" value="Dcp1"/>
</dbReference>
<evidence type="ECO:0000256" key="1">
    <source>
        <dbReference type="ARBA" id="ARBA00004496"/>
    </source>
</evidence>
<sequence>MCKLLPLYAFDIFRILSAYAKVPPRSNAPSTKSEFEELEAVPTMTVMDGLLEPSSTAVSGVTDLPDDPMFINFFSAAMSVRIASNAVASGQPYQSLHS</sequence>
<dbReference type="PANTHER" id="PTHR16290:SF0">
    <property type="entry name" value="DECAPPING PROTEIN 1, ISOFORM A"/>
    <property type="match status" value="1"/>
</dbReference>
<dbReference type="GO" id="GO:0003729">
    <property type="term" value="F:mRNA binding"/>
    <property type="evidence" value="ECO:0007669"/>
    <property type="project" value="TreeGrafter"/>
</dbReference>
<dbReference type="GO" id="GO:0000290">
    <property type="term" value="P:deadenylation-dependent decapping of nuclear-transcribed mRNA"/>
    <property type="evidence" value="ECO:0007669"/>
    <property type="project" value="InterPro"/>
</dbReference>
<evidence type="ECO:0000256" key="2">
    <source>
        <dbReference type="ARBA" id="ARBA00022490"/>
    </source>
</evidence>
<gene>
    <name evidence="3" type="ORF">LITE_LOCUS38263</name>
</gene>
<organism evidence="3 4">
    <name type="scientific">Linum tenue</name>
    <dbReference type="NCBI Taxonomy" id="586396"/>
    <lineage>
        <taxon>Eukaryota</taxon>
        <taxon>Viridiplantae</taxon>
        <taxon>Streptophyta</taxon>
        <taxon>Embryophyta</taxon>
        <taxon>Tracheophyta</taxon>
        <taxon>Spermatophyta</taxon>
        <taxon>Magnoliopsida</taxon>
        <taxon>eudicotyledons</taxon>
        <taxon>Gunneridae</taxon>
        <taxon>Pentapetalae</taxon>
        <taxon>rosids</taxon>
        <taxon>fabids</taxon>
        <taxon>Malpighiales</taxon>
        <taxon>Linaceae</taxon>
        <taxon>Linum</taxon>
    </lineage>
</organism>
<proteinExistence type="predicted"/>
<keyword evidence="4" id="KW-1185">Reference proteome</keyword>
<accession>A0AAV0PGM1</accession>
<dbReference type="AlphaFoldDB" id="A0AAV0PGM1"/>
<dbReference type="EMBL" id="CAMGYJ010000009">
    <property type="protein sequence ID" value="CAI0469677.1"/>
    <property type="molecule type" value="Genomic_DNA"/>
</dbReference>
<protein>
    <submittedName>
        <fullName evidence="3">Uncharacterized protein</fullName>
    </submittedName>
</protein>
<comment type="subcellular location">
    <subcellularLocation>
        <location evidence="1">Cytoplasm</location>
    </subcellularLocation>
</comment>
<dbReference type="GO" id="GO:0008047">
    <property type="term" value="F:enzyme activator activity"/>
    <property type="evidence" value="ECO:0007669"/>
    <property type="project" value="InterPro"/>
</dbReference>
<name>A0AAV0PGM1_9ROSI</name>
<reference evidence="3" key="1">
    <citation type="submission" date="2022-08" db="EMBL/GenBank/DDBJ databases">
        <authorList>
            <person name="Gutierrez-Valencia J."/>
        </authorList>
    </citation>
    <scope>NUCLEOTIDE SEQUENCE</scope>
</reference>
<dbReference type="GO" id="GO:0031087">
    <property type="term" value="P:deadenylation-independent decapping of nuclear-transcribed mRNA"/>
    <property type="evidence" value="ECO:0007669"/>
    <property type="project" value="TreeGrafter"/>
</dbReference>
<evidence type="ECO:0000313" key="4">
    <source>
        <dbReference type="Proteomes" id="UP001154282"/>
    </source>
</evidence>
<dbReference type="PANTHER" id="PTHR16290">
    <property type="entry name" value="TRANSCRIPTION FACTOR SMIF DECAPPING ENZYME DCP1"/>
    <property type="match status" value="1"/>
</dbReference>